<dbReference type="InterPro" id="IPR015854">
    <property type="entry name" value="ABC_transpr_LolD-like"/>
</dbReference>
<dbReference type="SUPFAM" id="SSF52540">
    <property type="entry name" value="P-loop containing nucleoside triphosphate hydrolases"/>
    <property type="match status" value="1"/>
</dbReference>
<comment type="caution">
    <text evidence="3">The sequence shown here is derived from an EMBL/GenBank/DDBJ whole genome shotgun (WGS) entry which is preliminary data.</text>
</comment>
<feature type="domain" description="ABC transporter" evidence="2">
    <location>
        <begin position="66"/>
        <end position="98"/>
    </location>
</feature>
<reference evidence="3 4" key="1">
    <citation type="submission" date="2019-08" db="EMBL/GenBank/DDBJ databases">
        <title>Bacterial whole genome sequence for Glaciihabitans sp. CHu50b-6-2.</title>
        <authorList>
            <person name="Jin L."/>
        </authorList>
    </citation>
    <scope>NUCLEOTIDE SEQUENCE [LARGE SCALE GENOMIC DNA]</scope>
    <source>
        <strain evidence="3 4">CHu50b-6-2</strain>
    </source>
</reference>
<evidence type="ECO:0000313" key="4">
    <source>
        <dbReference type="Proteomes" id="UP000321379"/>
    </source>
</evidence>
<dbReference type="EMBL" id="VRMG01000004">
    <property type="protein sequence ID" value="TXN32036.1"/>
    <property type="molecule type" value="Genomic_DNA"/>
</dbReference>
<dbReference type="AlphaFoldDB" id="A0A5C8UUQ9"/>
<gene>
    <name evidence="3" type="ORF">FVP33_03690</name>
</gene>
<dbReference type="Gene3D" id="3.40.50.300">
    <property type="entry name" value="P-loop containing nucleotide triphosphate hydrolases"/>
    <property type="match status" value="1"/>
</dbReference>
<feature type="region of interest" description="Disordered" evidence="1">
    <location>
        <begin position="1"/>
        <end position="33"/>
    </location>
</feature>
<evidence type="ECO:0000256" key="1">
    <source>
        <dbReference type="SAM" id="MobiDB-lite"/>
    </source>
</evidence>
<organism evidence="3 4">
    <name type="scientific">Lacisediminihabitans profunda</name>
    <dbReference type="NCBI Taxonomy" id="2594790"/>
    <lineage>
        <taxon>Bacteria</taxon>
        <taxon>Bacillati</taxon>
        <taxon>Actinomycetota</taxon>
        <taxon>Actinomycetes</taxon>
        <taxon>Micrococcales</taxon>
        <taxon>Microbacteriaceae</taxon>
        <taxon>Lacisediminihabitans</taxon>
    </lineage>
</organism>
<keyword evidence="4" id="KW-1185">Reference proteome</keyword>
<dbReference type="Proteomes" id="UP000321379">
    <property type="component" value="Unassembled WGS sequence"/>
</dbReference>
<proteinExistence type="predicted"/>
<dbReference type="GO" id="GO:0016887">
    <property type="term" value="F:ATP hydrolysis activity"/>
    <property type="evidence" value="ECO:0007669"/>
    <property type="project" value="InterPro"/>
</dbReference>
<feature type="compositionally biased region" description="Basic residues" evidence="1">
    <location>
        <begin position="20"/>
        <end position="33"/>
    </location>
</feature>
<evidence type="ECO:0000313" key="3">
    <source>
        <dbReference type="EMBL" id="TXN32036.1"/>
    </source>
</evidence>
<dbReference type="GO" id="GO:0005524">
    <property type="term" value="F:ATP binding"/>
    <property type="evidence" value="ECO:0007669"/>
    <property type="project" value="UniProtKB-KW"/>
</dbReference>
<dbReference type="GO" id="GO:0005886">
    <property type="term" value="C:plasma membrane"/>
    <property type="evidence" value="ECO:0007669"/>
    <property type="project" value="TreeGrafter"/>
</dbReference>
<keyword evidence="3" id="KW-0547">Nucleotide-binding</keyword>
<protein>
    <submittedName>
        <fullName evidence="3">ATP-binding cassette domain-containing protein</fullName>
    </submittedName>
</protein>
<keyword evidence="3" id="KW-0067">ATP-binding</keyword>
<dbReference type="InterPro" id="IPR003439">
    <property type="entry name" value="ABC_transporter-like_ATP-bd"/>
</dbReference>
<sequence length="160" mass="17094">MGVPAASRALTPRDRPRAVPLRRRTRSSRPVIRRGRPRDLFRRSVCPFVVIVLRRAGTLATKGHISGERLSGGAVRKVAVARTLLTRADVVLLDEPTALLDEESADELIADLVVALRDRVTVLVTHQATAGIPSANRLDLGRGSTVLPTAQSGLVVSGAA</sequence>
<dbReference type="Pfam" id="PF00005">
    <property type="entry name" value="ABC_tran"/>
    <property type="match status" value="1"/>
</dbReference>
<accession>A0A5C8UUQ9</accession>
<dbReference type="PANTHER" id="PTHR24220">
    <property type="entry name" value="IMPORT ATP-BINDING PROTEIN"/>
    <property type="match status" value="1"/>
</dbReference>
<dbReference type="InterPro" id="IPR027417">
    <property type="entry name" value="P-loop_NTPase"/>
</dbReference>
<evidence type="ECO:0000259" key="2">
    <source>
        <dbReference type="Pfam" id="PF00005"/>
    </source>
</evidence>
<name>A0A5C8UUQ9_9MICO</name>
<dbReference type="GO" id="GO:0022857">
    <property type="term" value="F:transmembrane transporter activity"/>
    <property type="evidence" value="ECO:0007669"/>
    <property type="project" value="TreeGrafter"/>
</dbReference>